<proteinExistence type="predicted"/>
<name>A0A1F8FF53_9BACT</name>
<protein>
    <submittedName>
        <fullName evidence="2">Uncharacterized protein</fullName>
    </submittedName>
</protein>
<reference evidence="2 3" key="1">
    <citation type="journal article" date="2016" name="Nat. Commun.">
        <title>Thousands of microbial genomes shed light on interconnected biogeochemical processes in an aquifer system.</title>
        <authorList>
            <person name="Anantharaman K."/>
            <person name="Brown C.T."/>
            <person name="Hug L.A."/>
            <person name="Sharon I."/>
            <person name="Castelle C.J."/>
            <person name="Probst A.J."/>
            <person name="Thomas B.C."/>
            <person name="Singh A."/>
            <person name="Wilkins M.J."/>
            <person name="Karaoz U."/>
            <person name="Brodie E.L."/>
            <person name="Williams K.H."/>
            <person name="Hubbard S.S."/>
            <person name="Banfield J.F."/>
        </authorList>
    </citation>
    <scope>NUCLEOTIDE SEQUENCE [LARGE SCALE GENOMIC DNA]</scope>
</reference>
<accession>A0A1F8FF53</accession>
<evidence type="ECO:0000313" key="3">
    <source>
        <dbReference type="Proteomes" id="UP000178197"/>
    </source>
</evidence>
<dbReference type="AlphaFoldDB" id="A0A1F8FF53"/>
<evidence type="ECO:0000256" key="1">
    <source>
        <dbReference type="SAM" id="MobiDB-lite"/>
    </source>
</evidence>
<dbReference type="Proteomes" id="UP000178197">
    <property type="component" value="Unassembled WGS sequence"/>
</dbReference>
<dbReference type="EMBL" id="MGJT01000027">
    <property type="protein sequence ID" value="OGN11824.1"/>
    <property type="molecule type" value="Genomic_DNA"/>
</dbReference>
<feature type="compositionally biased region" description="Low complexity" evidence="1">
    <location>
        <begin position="111"/>
        <end position="121"/>
    </location>
</feature>
<evidence type="ECO:0000313" key="2">
    <source>
        <dbReference type="EMBL" id="OGN11824.1"/>
    </source>
</evidence>
<comment type="caution">
    <text evidence="2">The sequence shown here is derived from an EMBL/GenBank/DDBJ whole genome shotgun (WGS) entry which is preliminary data.</text>
</comment>
<gene>
    <name evidence="2" type="ORF">A3C71_00010</name>
</gene>
<sequence length="421" mass="46862">MVNKRLLILILFLLFLLPVFAGAANYLDGALLRAEGDIKVYLINVNIKRWVSNIEVFNSNNFKWQDVKIVSKKEVAKIKEGEPLVLETVSPRPSPSASPSAKATEDKTEGAATPTPIASASPLPPVPAKINEILPPLDYIRADWIVSDITANYGRVGQKIIFKYSDKEKDKIENFRLYEKKPGDRYFAKIAEFEEVPSTGCEDIDIDGEWMLTEAGQCGYWTIQRMVPPGAVSSVASGVGRGRGTTAYLFSADYSVGDYTYYVAGVDQGGKETPASLEAKMVFLNPVSVLSPVDGQQISGVYPNFKWTIASGPPNDDAGWPADSMADYFVMISDDKNAQSPVWAKQLKILSGETERQLFYDGLGLNPAKKYKVNIYGRYRKSEYDPDYISIPFNIPEFWIKKPGLVSVFRNIFAEIFSLFF</sequence>
<feature type="region of interest" description="Disordered" evidence="1">
    <location>
        <begin position="87"/>
        <end position="123"/>
    </location>
</feature>
<organism evidence="2 3">
    <name type="scientific">Candidatus Yanofskybacteria bacterium RIFCSPHIGHO2_02_FULL_43_15c</name>
    <dbReference type="NCBI Taxonomy" id="1802679"/>
    <lineage>
        <taxon>Bacteria</taxon>
        <taxon>Candidatus Yanofskyibacteriota</taxon>
    </lineage>
</organism>